<accession>A0ABT6F025</accession>
<evidence type="ECO:0000313" key="1">
    <source>
        <dbReference type="EMBL" id="MDG2991219.1"/>
    </source>
</evidence>
<dbReference type="EMBL" id="JAKKUT010000002">
    <property type="protein sequence ID" value="MDG2991219.1"/>
    <property type="molecule type" value="Genomic_DNA"/>
</dbReference>
<reference evidence="1" key="1">
    <citation type="journal article" date="2022" name="Genome Biol. Evol.">
        <title>A New Gene Family Diagnostic for Intracellular Biomineralization of Amorphous Ca Carbonates by Cyanobacteria.</title>
        <authorList>
            <person name="Benzerara K."/>
            <person name="Duprat E."/>
            <person name="Bitard-Feildel T."/>
            <person name="Caumes G."/>
            <person name="Cassier-Chauvat C."/>
            <person name="Chauvat F."/>
            <person name="Dezi M."/>
            <person name="Diop S.I."/>
            <person name="Gaschignard G."/>
            <person name="Gorgen S."/>
            <person name="Gugger M."/>
            <person name="Lopez-Garcia P."/>
            <person name="Millet M."/>
            <person name="Skouri-Panet F."/>
            <person name="Moreira D."/>
            <person name="Callebaut I."/>
        </authorList>
    </citation>
    <scope>NUCLEOTIDE SEQUENCE</scope>
    <source>
        <strain evidence="1">G9</strain>
    </source>
</reference>
<protein>
    <submittedName>
        <fullName evidence="1">DUF2605 domain-containing protein</fullName>
    </submittedName>
</protein>
<keyword evidence="2" id="KW-1185">Reference proteome</keyword>
<proteinExistence type="predicted"/>
<reference evidence="1" key="2">
    <citation type="submission" date="2022-01" db="EMBL/GenBank/DDBJ databases">
        <authorList>
            <person name="Zivanovic Y."/>
            <person name="Moreira D."/>
            <person name="Lopez-Garcia P."/>
        </authorList>
    </citation>
    <scope>NUCLEOTIDE SEQUENCE</scope>
    <source>
        <strain evidence="1">G9</strain>
    </source>
</reference>
<dbReference type="Proteomes" id="UP001154265">
    <property type="component" value="Unassembled WGS sequence"/>
</dbReference>
<evidence type="ECO:0000313" key="2">
    <source>
        <dbReference type="Proteomes" id="UP001154265"/>
    </source>
</evidence>
<organism evidence="1 2">
    <name type="scientific">Candidatus Synechococcus calcipolaris G9</name>
    <dbReference type="NCBI Taxonomy" id="1497997"/>
    <lineage>
        <taxon>Bacteria</taxon>
        <taxon>Bacillati</taxon>
        <taxon>Cyanobacteriota</taxon>
        <taxon>Cyanophyceae</taxon>
        <taxon>Synechococcales</taxon>
        <taxon>Synechococcaceae</taxon>
        <taxon>Synechococcus</taxon>
    </lineage>
</organism>
<dbReference type="RefSeq" id="WP_277867096.1">
    <property type="nucleotide sequence ID" value="NZ_JAKKUT010000002.1"/>
</dbReference>
<dbReference type="Pfam" id="PF10792">
    <property type="entry name" value="DUF2605"/>
    <property type="match status" value="1"/>
</dbReference>
<dbReference type="InterPro" id="IPR019728">
    <property type="entry name" value="DUF2605"/>
</dbReference>
<sequence length="103" mass="11890">MLHSNLPEPQLLKILLEPLLDDYQYWFSRANTLLRTEVIPFLGVESQQALLHRVEEAQRNVTAAQSLFQATDGQVGVDTAVLMNWHKLVTECWQIAHQYRSSK</sequence>
<name>A0ABT6F025_9SYNE</name>
<gene>
    <name evidence="1" type="ORF">L3556_09795</name>
</gene>
<comment type="caution">
    <text evidence="1">The sequence shown here is derived from an EMBL/GenBank/DDBJ whole genome shotgun (WGS) entry which is preliminary data.</text>
</comment>